<dbReference type="AlphaFoldDB" id="F0WGL2"/>
<reference evidence="2" key="1">
    <citation type="journal article" date="2011" name="PLoS Biol.">
        <title>Gene gain and loss during evolution of obligate parasitism in the white rust pathogen of Arabidopsis thaliana.</title>
        <authorList>
            <person name="Kemen E."/>
            <person name="Gardiner A."/>
            <person name="Schultz-Larsen T."/>
            <person name="Kemen A.C."/>
            <person name="Balmuth A.L."/>
            <person name="Robert-Seilaniantz A."/>
            <person name="Bailey K."/>
            <person name="Holub E."/>
            <person name="Studholme D.J."/>
            <person name="Maclean D."/>
            <person name="Jones J.D."/>
        </authorList>
    </citation>
    <scope>NUCLEOTIDE SEQUENCE</scope>
</reference>
<protein>
    <submittedName>
        <fullName evidence="2">Exocyst complex component putative</fullName>
    </submittedName>
</protein>
<proteinExistence type="predicted"/>
<name>F0WGL2_9STRA</name>
<dbReference type="PANTHER" id="PTHR12100:SF0">
    <property type="entry name" value="EXOCYST COMPLEX COMPONENT 5"/>
    <property type="match status" value="1"/>
</dbReference>
<dbReference type="EMBL" id="FR824137">
    <property type="protein sequence ID" value="CCA20376.1"/>
    <property type="molecule type" value="Genomic_DNA"/>
</dbReference>
<dbReference type="GO" id="GO:0006887">
    <property type="term" value="P:exocytosis"/>
    <property type="evidence" value="ECO:0007669"/>
    <property type="project" value="TreeGrafter"/>
</dbReference>
<dbReference type="GO" id="GO:0000145">
    <property type="term" value="C:exocyst"/>
    <property type="evidence" value="ECO:0007669"/>
    <property type="project" value="TreeGrafter"/>
</dbReference>
<dbReference type="PANTHER" id="PTHR12100">
    <property type="entry name" value="SEC10"/>
    <property type="match status" value="1"/>
</dbReference>
<sequence>MSECVSPSKNEVFRTNHSKRTSFISNEFLETFLSQFSDPSENNASLYNADEMIDNLLCSAFQLDASNPTDFQSTFMTDLNTLIEKTMNQLLQYRKTNEERIRLHDNRDIASTLRKNLQQPENLLQDLCTKLEDLEERFTNVSLTAVLMGDRLAVLDNERLRVLHADEVMQALIVLNDPISRVSTSSNRMLQKLRDPSQIHQAAQIIRKLSEISADITSPILQPAVMEIERLSQCIENDLLEAFSQAQSEENQSQMRQCALSLVEYNDHEKVADRFVWNIMTSQLKTYLDIGSIAYTHFVICFCRLDSETCCVDPIQDLDALYNNIKCICQKQFQVIKCVFPTSTCSVISELLVERVFSDPVFGILAYVDHFLRVPQRSDDADAAEKRSEKAEYVQLLCRAYEKTCFLVAEIETIDSDCRTEEISKERMRPFLRVQLHSLFGNHRQRYFQSEIDLLEEEYTLAKAVIALPQPLTAKQKPSKTKHSSDITPSVSVAPSAATLSPEKGNVPVQFTDLAVRRFELLLFSLANESIHTLMEQLRLCVRRSAIILNEMELRNELITKLFVCYCTAFGEDVLGQIAILSVELLHDPLLTFDSGRQYLTILEQLLHRTNSIEDIFEELIKGSQAESPTQLTICFEHKRRILGKLEQRIAEGLHQLLSVIEKQSIQLLGTFQEKADFLGSESNASLTCSPACKRCVEYLQPIVSMISQVLWNENRDQFIFHLAASFKKLYLEHLMKFRFDPDGACMLLRDLAAYRGLFSSFRYRNIDQVFDVLHEIANLFALLPENIGGYVRDSKLVTFPKQELLELVKRRWDYKSNSEKIHL</sequence>
<dbReference type="HOGENOM" id="CLU_017067_0_0_1"/>
<gene>
    <name evidence="2" type="primary">AlNc14C92G5740</name>
    <name evidence="2" type="ORF">ALNC14_065190</name>
</gene>
<feature type="domain" description="Exocyst complex component Sec10-like alpha-helical bundle" evidence="1">
    <location>
        <begin position="599"/>
        <end position="818"/>
    </location>
</feature>
<feature type="domain" description="Exocyst complex component Sec10-like alpha-helical bundle" evidence="1">
    <location>
        <begin position="201"/>
        <end position="460"/>
    </location>
</feature>
<dbReference type="InterPro" id="IPR009976">
    <property type="entry name" value="Sec10-like"/>
</dbReference>
<dbReference type="Pfam" id="PF07393">
    <property type="entry name" value="Sec10_HB"/>
    <property type="match status" value="2"/>
</dbReference>
<evidence type="ECO:0000259" key="1">
    <source>
        <dbReference type="Pfam" id="PF07393"/>
    </source>
</evidence>
<evidence type="ECO:0000313" key="2">
    <source>
        <dbReference type="EMBL" id="CCA20376.1"/>
    </source>
</evidence>
<accession>F0WGL2</accession>
<organism evidence="2">
    <name type="scientific">Albugo laibachii Nc14</name>
    <dbReference type="NCBI Taxonomy" id="890382"/>
    <lineage>
        <taxon>Eukaryota</taxon>
        <taxon>Sar</taxon>
        <taxon>Stramenopiles</taxon>
        <taxon>Oomycota</taxon>
        <taxon>Peronosporomycetes</taxon>
        <taxon>Albuginales</taxon>
        <taxon>Albuginaceae</taxon>
        <taxon>Albugo</taxon>
    </lineage>
</organism>
<dbReference type="GO" id="GO:0006893">
    <property type="term" value="P:Golgi to plasma membrane transport"/>
    <property type="evidence" value="ECO:0007669"/>
    <property type="project" value="TreeGrafter"/>
</dbReference>
<reference evidence="2" key="2">
    <citation type="submission" date="2011-02" db="EMBL/GenBank/DDBJ databases">
        <authorList>
            <person name="MacLean D."/>
        </authorList>
    </citation>
    <scope>NUCLEOTIDE SEQUENCE</scope>
</reference>
<dbReference type="InterPro" id="IPR048627">
    <property type="entry name" value="Sec10_HB"/>
</dbReference>